<organism evidence="2 3">
    <name type="scientific">Kribbella deserti</name>
    <dbReference type="NCBI Taxonomy" id="1926257"/>
    <lineage>
        <taxon>Bacteria</taxon>
        <taxon>Bacillati</taxon>
        <taxon>Actinomycetota</taxon>
        <taxon>Actinomycetes</taxon>
        <taxon>Propionibacteriales</taxon>
        <taxon>Kribbellaceae</taxon>
        <taxon>Kribbella</taxon>
    </lineage>
</organism>
<feature type="signal peptide" evidence="1">
    <location>
        <begin position="1"/>
        <end position="31"/>
    </location>
</feature>
<proteinExistence type="predicted"/>
<dbReference type="Proteomes" id="UP001589890">
    <property type="component" value="Unassembled WGS sequence"/>
</dbReference>
<evidence type="ECO:0000313" key="3">
    <source>
        <dbReference type="Proteomes" id="UP001589890"/>
    </source>
</evidence>
<keyword evidence="3" id="KW-1185">Reference proteome</keyword>
<reference evidence="2 3" key="1">
    <citation type="submission" date="2024-09" db="EMBL/GenBank/DDBJ databases">
        <authorList>
            <person name="Sun Q."/>
            <person name="Mori K."/>
        </authorList>
    </citation>
    <scope>NUCLEOTIDE SEQUENCE [LARGE SCALE GENOMIC DNA]</scope>
    <source>
        <strain evidence="2 3">CGMCC 1.15906</strain>
    </source>
</reference>
<evidence type="ECO:0000313" key="2">
    <source>
        <dbReference type="EMBL" id="MFC0626766.1"/>
    </source>
</evidence>
<protein>
    <recommendedName>
        <fullName evidence="4">Alpha/beta hydrolase</fullName>
    </recommendedName>
</protein>
<dbReference type="Gene3D" id="3.40.50.1820">
    <property type="entry name" value="alpha/beta hydrolase"/>
    <property type="match status" value="1"/>
</dbReference>
<dbReference type="SUPFAM" id="SSF53474">
    <property type="entry name" value="alpha/beta-Hydrolases"/>
    <property type="match status" value="1"/>
</dbReference>
<feature type="chain" id="PRO_5045730182" description="Alpha/beta hydrolase" evidence="1">
    <location>
        <begin position="32"/>
        <end position="442"/>
    </location>
</feature>
<dbReference type="InterPro" id="IPR029058">
    <property type="entry name" value="AB_hydrolase_fold"/>
</dbReference>
<comment type="caution">
    <text evidence="2">The sequence shown here is derived from an EMBL/GenBank/DDBJ whole genome shotgun (WGS) entry which is preliminary data.</text>
</comment>
<name>A0ABV6QRY8_9ACTN</name>
<keyword evidence="1" id="KW-0732">Signal</keyword>
<gene>
    <name evidence="2" type="ORF">ACFFGN_21980</name>
</gene>
<dbReference type="RefSeq" id="WP_380050750.1">
    <property type="nucleotide sequence ID" value="NZ_JBHLTC010000029.1"/>
</dbReference>
<accession>A0ABV6QRY8</accession>
<evidence type="ECO:0000256" key="1">
    <source>
        <dbReference type="SAM" id="SignalP"/>
    </source>
</evidence>
<dbReference type="EMBL" id="JBHLTC010000029">
    <property type="protein sequence ID" value="MFC0626766.1"/>
    <property type="molecule type" value="Genomic_DNA"/>
</dbReference>
<evidence type="ECO:0008006" key="4">
    <source>
        <dbReference type="Google" id="ProtNLM"/>
    </source>
</evidence>
<sequence>MPELTRSWQRVLAGGAAAVLLTTAAAPGATAARLTQPDLSGVVARHRTLAVESSVYNLGDTAFEVPGFLGDDEGSERLAKIELAGVVHYPKNLGKGRHPVVLISHGLWETCADREADRAEKQASAELEHTTDPAEQARLEAIIAKAYKALGSWPCAAGTPAMPSYRGYDYLGKVLAAQGIVTVSISANGVNAGQQGQIQDEARAALINKHLSLWQRLASKGDGPLAKVLKDAPKFKGHLDMSNVGLSGHSRGGRGVGFQAADVHQAKWPAGVKIKAVLPLAAVEHYSPDDEPERPEHTPYRITNVPIGVVAGSCDGATDGRRFDFYDQKNRAPLYQWYVRGANHNFFNTQWSPASGQVRSYDDAHLWATNPPPAPGYCRDSEDPIKDDKQLTEGQQRAVFVTYASAFYRRHLLGDKSVDPLLLGQIKPFAAVEVRSDLPKTS</sequence>